<feature type="region of interest" description="Disordered" evidence="1">
    <location>
        <begin position="30"/>
        <end position="104"/>
    </location>
</feature>
<dbReference type="Proteomes" id="UP000663832">
    <property type="component" value="Unassembled WGS sequence"/>
</dbReference>
<feature type="compositionally biased region" description="Basic and acidic residues" evidence="1">
    <location>
        <begin position="91"/>
        <end position="104"/>
    </location>
</feature>
<feature type="compositionally biased region" description="Low complexity" evidence="1">
    <location>
        <begin position="37"/>
        <end position="46"/>
    </location>
</feature>
<name>A0A816B287_9BILA</name>
<evidence type="ECO:0000313" key="3">
    <source>
        <dbReference type="EMBL" id="CAF1605035.1"/>
    </source>
</evidence>
<dbReference type="EMBL" id="CAJNOI010001024">
    <property type="protein sequence ID" value="CAF1374126.1"/>
    <property type="molecule type" value="Genomic_DNA"/>
</dbReference>
<organism evidence="3 4">
    <name type="scientific">Adineta steineri</name>
    <dbReference type="NCBI Taxonomy" id="433720"/>
    <lineage>
        <taxon>Eukaryota</taxon>
        <taxon>Metazoa</taxon>
        <taxon>Spiralia</taxon>
        <taxon>Gnathifera</taxon>
        <taxon>Rotifera</taxon>
        <taxon>Eurotatoria</taxon>
        <taxon>Bdelloidea</taxon>
        <taxon>Adinetida</taxon>
        <taxon>Adinetidae</taxon>
        <taxon>Adineta</taxon>
    </lineage>
</organism>
<dbReference type="EMBL" id="CAJNOM010001370">
    <property type="protein sequence ID" value="CAF1605035.1"/>
    <property type="molecule type" value="Genomic_DNA"/>
</dbReference>
<reference evidence="3" key="1">
    <citation type="submission" date="2021-02" db="EMBL/GenBank/DDBJ databases">
        <authorList>
            <person name="Nowell W R."/>
        </authorList>
    </citation>
    <scope>NUCLEOTIDE SEQUENCE</scope>
</reference>
<evidence type="ECO:0000313" key="4">
    <source>
        <dbReference type="Proteomes" id="UP000663832"/>
    </source>
</evidence>
<keyword evidence="4" id="KW-1185">Reference proteome</keyword>
<gene>
    <name evidence="2" type="ORF">BJG266_LOCUS36196</name>
    <name evidence="3" type="ORF">QVE165_LOCUS53204</name>
</gene>
<sequence>MLSSFSKLIHNSRFSLSLIKQQCSFISTSSIKNDLPSRSSDNNSQKNKNDTHDLQIDSSHQSGTISQKERTSWEKAEHDITSNKKITPKPFLHDQKNNTKAPTE</sequence>
<dbReference type="AlphaFoldDB" id="A0A816B287"/>
<feature type="compositionally biased region" description="Basic and acidic residues" evidence="1">
    <location>
        <begin position="67"/>
        <end position="82"/>
    </location>
</feature>
<evidence type="ECO:0000256" key="1">
    <source>
        <dbReference type="SAM" id="MobiDB-lite"/>
    </source>
</evidence>
<accession>A0A816B287</accession>
<protein>
    <submittedName>
        <fullName evidence="3">Uncharacterized protein</fullName>
    </submittedName>
</protein>
<dbReference type="OrthoDB" id="10305175at2759"/>
<comment type="caution">
    <text evidence="3">The sequence shown here is derived from an EMBL/GenBank/DDBJ whole genome shotgun (WGS) entry which is preliminary data.</text>
</comment>
<feature type="compositionally biased region" description="Polar residues" evidence="1">
    <location>
        <begin position="56"/>
        <end position="66"/>
    </location>
</feature>
<dbReference type="Proteomes" id="UP000663877">
    <property type="component" value="Unassembled WGS sequence"/>
</dbReference>
<evidence type="ECO:0000313" key="2">
    <source>
        <dbReference type="EMBL" id="CAF1374126.1"/>
    </source>
</evidence>
<proteinExistence type="predicted"/>